<dbReference type="InterPro" id="IPR000743">
    <property type="entry name" value="Glyco_hydro_28"/>
</dbReference>
<evidence type="ECO:0000256" key="5">
    <source>
        <dbReference type="ARBA" id="ARBA00022801"/>
    </source>
</evidence>
<comment type="subcellular location">
    <subcellularLocation>
        <location evidence="1">Secreted</location>
        <location evidence="1">Cell wall</location>
    </subcellularLocation>
</comment>
<protein>
    <recommendedName>
        <fullName evidence="12">Polygalacturonase</fullName>
    </recommendedName>
</protein>
<comment type="similarity">
    <text evidence="2 9">Belongs to the glycosyl hydrolase 28 family.</text>
</comment>
<evidence type="ECO:0000256" key="7">
    <source>
        <dbReference type="ARBA" id="ARBA00023316"/>
    </source>
</evidence>
<evidence type="ECO:0000256" key="3">
    <source>
        <dbReference type="ARBA" id="ARBA00022512"/>
    </source>
</evidence>
<comment type="caution">
    <text evidence="10">The sequence shown here is derived from an EMBL/GenBank/DDBJ whole genome shotgun (WGS) entry which is preliminary data.</text>
</comment>
<dbReference type="PROSITE" id="PS00502">
    <property type="entry name" value="POLYGALACTURONASE"/>
    <property type="match status" value="1"/>
</dbReference>
<name>A0A7J6GW27_CANSA</name>
<evidence type="ECO:0000313" key="10">
    <source>
        <dbReference type="EMBL" id="KAF4387095.1"/>
    </source>
</evidence>
<organism evidence="10 11">
    <name type="scientific">Cannabis sativa</name>
    <name type="common">Hemp</name>
    <name type="synonym">Marijuana</name>
    <dbReference type="NCBI Taxonomy" id="3483"/>
    <lineage>
        <taxon>Eukaryota</taxon>
        <taxon>Viridiplantae</taxon>
        <taxon>Streptophyta</taxon>
        <taxon>Embryophyta</taxon>
        <taxon>Tracheophyta</taxon>
        <taxon>Spermatophyta</taxon>
        <taxon>Magnoliopsida</taxon>
        <taxon>eudicotyledons</taxon>
        <taxon>Gunneridae</taxon>
        <taxon>Pentapetalae</taxon>
        <taxon>rosids</taxon>
        <taxon>fabids</taxon>
        <taxon>Rosales</taxon>
        <taxon>Cannabaceae</taxon>
        <taxon>Cannabis</taxon>
    </lineage>
</organism>
<dbReference type="GO" id="GO:0071555">
    <property type="term" value="P:cell wall organization"/>
    <property type="evidence" value="ECO:0007669"/>
    <property type="project" value="UniProtKB-KW"/>
</dbReference>
<feature type="non-terminal residue" evidence="10">
    <location>
        <position position="1"/>
    </location>
</feature>
<dbReference type="GO" id="GO:0005975">
    <property type="term" value="P:carbohydrate metabolic process"/>
    <property type="evidence" value="ECO:0007669"/>
    <property type="project" value="InterPro"/>
</dbReference>
<evidence type="ECO:0000256" key="6">
    <source>
        <dbReference type="ARBA" id="ARBA00023295"/>
    </source>
</evidence>
<evidence type="ECO:0000256" key="1">
    <source>
        <dbReference type="ARBA" id="ARBA00004191"/>
    </source>
</evidence>
<reference evidence="10 11" key="1">
    <citation type="journal article" date="2020" name="bioRxiv">
        <title>Sequence and annotation of 42 cannabis genomes reveals extensive copy number variation in cannabinoid synthesis and pathogen resistance genes.</title>
        <authorList>
            <person name="Mckernan K.J."/>
            <person name="Helbert Y."/>
            <person name="Kane L.T."/>
            <person name="Ebling H."/>
            <person name="Zhang L."/>
            <person name="Liu B."/>
            <person name="Eaton Z."/>
            <person name="Mclaughlin S."/>
            <person name="Kingan S."/>
            <person name="Baybayan P."/>
            <person name="Concepcion G."/>
            <person name="Jordan M."/>
            <person name="Riva A."/>
            <person name="Barbazuk W."/>
            <person name="Harkins T."/>
        </authorList>
    </citation>
    <scope>NUCLEOTIDE SEQUENCE [LARGE SCALE GENOMIC DNA]</scope>
    <source>
        <strain evidence="11">cv. Jamaican Lion 4</strain>
        <tissue evidence="10">Leaf</tissue>
    </source>
</reference>
<evidence type="ECO:0000256" key="9">
    <source>
        <dbReference type="RuleBase" id="RU361169"/>
    </source>
</evidence>
<evidence type="ECO:0000313" key="11">
    <source>
        <dbReference type="Proteomes" id="UP000583929"/>
    </source>
</evidence>
<keyword evidence="3" id="KW-0134">Cell wall</keyword>
<keyword evidence="7" id="KW-0961">Cell wall biogenesis/degradation</keyword>
<dbReference type="InterPro" id="IPR012334">
    <property type="entry name" value="Pectin_lyas_fold"/>
</dbReference>
<keyword evidence="11" id="KW-1185">Reference proteome</keyword>
<dbReference type="SMART" id="SM00710">
    <property type="entry name" value="PbH1"/>
    <property type="match status" value="8"/>
</dbReference>
<dbReference type="Pfam" id="PF00295">
    <property type="entry name" value="Glyco_hydro_28"/>
    <property type="match status" value="2"/>
</dbReference>
<dbReference type="SUPFAM" id="SSF51126">
    <property type="entry name" value="Pectin lyase-like"/>
    <property type="match status" value="2"/>
</dbReference>
<dbReference type="GO" id="GO:0004650">
    <property type="term" value="F:polygalacturonase activity"/>
    <property type="evidence" value="ECO:0007669"/>
    <property type="project" value="InterPro"/>
</dbReference>
<dbReference type="AlphaFoldDB" id="A0A7J6GW27"/>
<keyword evidence="4" id="KW-0964">Secreted</keyword>
<keyword evidence="6 9" id="KW-0326">Glycosidase</keyword>
<feature type="non-terminal residue" evidence="10">
    <location>
        <position position="522"/>
    </location>
</feature>
<proteinExistence type="inferred from homology"/>
<dbReference type="InterPro" id="IPR011050">
    <property type="entry name" value="Pectin_lyase_fold/virulence"/>
</dbReference>
<evidence type="ECO:0008006" key="12">
    <source>
        <dbReference type="Google" id="ProtNLM"/>
    </source>
</evidence>
<dbReference type="PANTHER" id="PTHR31375">
    <property type="match status" value="1"/>
</dbReference>
<feature type="active site" evidence="8">
    <location>
        <position position="336"/>
    </location>
</feature>
<gene>
    <name evidence="10" type="ORF">G4B88_024667</name>
</gene>
<dbReference type="Gene3D" id="2.160.20.10">
    <property type="entry name" value="Single-stranded right-handed beta-helix, Pectin lyase-like"/>
    <property type="match status" value="2"/>
</dbReference>
<dbReference type="Proteomes" id="UP000583929">
    <property type="component" value="Unassembled WGS sequence"/>
</dbReference>
<keyword evidence="5 9" id="KW-0378">Hydrolase</keyword>
<evidence type="ECO:0000256" key="2">
    <source>
        <dbReference type="ARBA" id="ARBA00008834"/>
    </source>
</evidence>
<sequence length="522" mass="58218">AFTKAWEKSCSTQGKVILEVPKRLYYVKPIKLQGPCKFNHLIFDISGTIITSKSNYNDGNSNYGLTFENVDNLIVQGGGTIDGYGLDFWWSPCKFYKFKYCLPTPRVLTFHNCNKLIVRDFSVRNAQKNYITFTHCNNVKASHLTLTSSEKSATGNGIYLSHTQDIEIFNSAIKTGGGYCISIKSGTNTVKVHDIACGPGYGISIGELGSRNSEVNVTDVIVNRVKFFETLFGVRIKTIKGGSGIANNMQFENIEMNNVQNPIIIEQGYCDQNDKLCIKQKLKLEIYYSKTYGIHVTHSQDIEISNSVIGTGDDCISIVSGSKNITATDITCGPGHGISIGSLGGGHSEAHVSDVFVRRAQFYETTNGVRIKTWQGGVGEASNITFQDIEMHNVRNPIVIDQNYCARSTTPCQEQESAVQVRNVLYQNIRGTSADEVAIKFDCSHSVECEGIVLEEIDLHIHSHRRSNRHNRRDGDTEAVCRNIQFTNIGHFQTFSLLFQIFLHHENPCKLVKINHKKTDVI</sequence>
<evidence type="ECO:0000256" key="8">
    <source>
        <dbReference type="PROSITE-ProRule" id="PRU10052"/>
    </source>
</evidence>
<evidence type="ECO:0000256" key="4">
    <source>
        <dbReference type="ARBA" id="ARBA00022525"/>
    </source>
</evidence>
<accession>A0A7J6GW27</accession>
<dbReference type="EMBL" id="JAATIQ010000080">
    <property type="protein sequence ID" value="KAF4387095.1"/>
    <property type="molecule type" value="Genomic_DNA"/>
</dbReference>
<dbReference type="InterPro" id="IPR006626">
    <property type="entry name" value="PbH1"/>
</dbReference>